<feature type="compositionally biased region" description="Basic and acidic residues" evidence="1">
    <location>
        <begin position="74"/>
        <end position="96"/>
    </location>
</feature>
<name>A0A9P0MFI3_ACAOB</name>
<protein>
    <submittedName>
        <fullName evidence="2">Uncharacterized protein</fullName>
    </submittedName>
</protein>
<organism evidence="2 3">
    <name type="scientific">Acanthoscelides obtectus</name>
    <name type="common">Bean weevil</name>
    <name type="synonym">Bruchus obtectus</name>
    <dbReference type="NCBI Taxonomy" id="200917"/>
    <lineage>
        <taxon>Eukaryota</taxon>
        <taxon>Metazoa</taxon>
        <taxon>Ecdysozoa</taxon>
        <taxon>Arthropoda</taxon>
        <taxon>Hexapoda</taxon>
        <taxon>Insecta</taxon>
        <taxon>Pterygota</taxon>
        <taxon>Neoptera</taxon>
        <taxon>Endopterygota</taxon>
        <taxon>Coleoptera</taxon>
        <taxon>Polyphaga</taxon>
        <taxon>Cucujiformia</taxon>
        <taxon>Chrysomeloidea</taxon>
        <taxon>Chrysomelidae</taxon>
        <taxon>Bruchinae</taxon>
        <taxon>Bruchini</taxon>
        <taxon>Acanthoscelides</taxon>
    </lineage>
</organism>
<feature type="compositionally biased region" description="Low complexity" evidence="1">
    <location>
        <begin position="97"/>
        <end position="111"/>
    </location>
</feature>
<reference evidence="2" key="1">
    <citation type="submission" date="2022-03" db="EMBL/GenBank/DDBJ databases">
        <authorList>
            <person name="Sayadi A."/>
        </authorList>
    </citation>
    <scope>NUCLEOTIDE SEQUENCE</scope>
</reference>
<dbReference type="EMBL" id="CAKOFQ010008108">
    <property type="protein sequence ID" value="CAH2011712.1"/>
    <property type="molecule type" value="Genomic_DNA"/>
</dbReference>
<dbReference type="Proteomes" id="UP001152888">
    <property type="component" value="Unassembled WGS sequence"/>
</dbReference>
<sequence>MDIEVGSPGVKQEYFSDNSVSLPGLGQVGPVGFEPGMFKKEDERQKTASPGKVKKKKKDKKKHKHKHHKHKHSKDKEKKDKDKKEEDPTKVKKEDTLSSMSSTPSPNTMSLGGAETI</sequence>
<proteinExistence type="predicted"/>
<feature type="compositionally biased region" description="Basic and acidic residues" evidence="1">
    <location>
        <begin position="37"/>
        <end position="46"/>
    </location>
</feature>
<evidence type="ECO:0000256" key="1">
    <source>
        <dbReference type="SAM" id="MobiDB-lite"/>
    </source>
</evidence>
<evidence type="ECO:0000313" key="2">
    <source>
        <dbReference type="EMBL" id="CAH2011712.1"/>
    </source>
</evidence>
<feature type="compositionally biased region" description="Basic residues" evidence="1">
    <location>
        <begin position="52"/>
        <end position="73"/>
    </location>
</feature>
<accession>A0A9P0MFI3</accession>
<comment type="caution">
    <text evidence="2">The sequence shown here is derived from an EMBL/GenBank/DDBJ whole genome shotgun (WGS) entry which is preliminary data.</text>
</comment>
<evidence type="ECO:0000313" key="3">
    <source>
        <dbReference type="Proteomes" id="UP001152888"/>
    </source>
</evidence>
<gene>
    <name evidence="2" type="ORF">ACAOBT_LOCUS32358</name>
</gene>
<dbReference type="OrthoDB" id="308861at2759"/>
<feature type="region of interest" description="Disordered" evidence="1">
    <location>
        <begin position="1"/>
        <end position="117"/>
    </location>
</feature>
<keyword evidence="3" id="KW-1185">Reference proteome</keyword>
<dbReference type="AlphaFoldDB" id="A0A9P0MFI3"/>